<dbReference type="EMBL" id="CM046392">
    <property type="protein sequence ID" value="KAI8556041.1"/>
    <property type="molecule type" value="Genomic_DNA"/>
</dbReference>
<accession>A0ACC0NT00</accession>
<evidence type="ECO:0000313" key="1">
    <source>
        <dbReference type="EMBL" id="KAI8556041.1"/>
    </source>
</evidence>
<evidence type="ECO:0000313" key="2">
    <source>
        <dbReference type="Proteomes" id="UP001062846"/>
    </source>
</evidence>
<name>A0ACC0NT00_RHOML</name>
<dbReference type="Proteomes" id="UP001062846">
    <property type="component" value="Chromosome 5"/>
</dbReference>
<proteinExistence type="predicted"/>
<sequence length="247" mass="27816">MCWRGFPVKSIPGDFPLESLVALDMQYSRLKNVWEGTKVCYETHIICAYIPGSKLPPWFSFKNLGSSIDFIVPSYINSRIQVLNLCSVYEHSGDPHLDEAHTIISNRMKGLVWSHCPYVFGTAEDGEDTMWLSYWKLGNRLEGGDEVSISVHGGAFEHVKEVGVRLLYKEEPEEMSSQSAYGGNIVPGIVSALQPGTKLYQLGFHPPACKYCEHLYPPPWIPATPYDYDPNLECRASELIMGKPFYA</sequence>
<organism evidence="1 2">
    <name type="scientific">Rhododendron molle</name>
    <name type="common">Chinese azalea</name>
    <name type="synonym">Azalea mollis</name>
    <dbReference type="NCBI Taxonomy" id="49168"/>
    <lineage>
        <taxon>Eukaryota</taxon>
        <taxon>Viridiplantae</taxon>
        <taxon>Streptophyta</taxon>
        <taxon>Embryophyta</taxon>
        <taxon>Tracheophyta</taxon>
        <taxon>Spermatophyta</taxon>
        <taxon>Magnoliopsida</taxon>
        <taxon>eudicotyledons</taxon>
        <taxon>Gunneridae</taxon>
        <taxon>Pentapetalae</taxon>
        <taxon>asterids</taxon>
        <taxon>Ericales</taxon>
        <taxon>Ericaceae</taxon>
        <taxon>Ericoideae</taxon>
        <taxon>Rhodoreae</taxon>
        <taxon>Rhododendron</taxon>
    </lineage>
</organism>
<keyword evidence="2" id="KW-1185">Reference proteome</keyword>
<comment type="caution">
    <text evidence="1">The sequence shown here is derived from an EMBL/GenBank/DDBJ whole genome shotgun (WGS) entry which is preliminary data.</text>
</comment>
<gene>
    <name evidence="1" type="ORF">RHMOL_Rhmol05G0222200</name>
</gene>
<protein>
    <submittedName>
        <fullName evidence="1">Uncharacterized protein</fullName>
    </submittedName>
</protein>
<reference evidence="1" key="1">
    <citation type="submission" date="2022-02" db="EMBL/GenBank/DDBJ databases">
        <title>Plant Genome Project.</title>
        <authorList>
            <person name="Zhang R.-G."/>
        </authorList>
    </citation>
    <scope>NUCLEOTIDE SEQUENCE</scope>
    <source>
        <strain evidence="1">AT1</strain>
    </source>
</reference>